<dbReference type="OrthoDB" id="9798081at2"/>
<dbReference type="SUPFAM" id="SSF55729">
    <property type="entry name" value="Acyl-CoA N-acyltransferases (Nat)"/>
    <property type="match status" value="1"/>
</dbReference>
<dbReference type="GO" id="GO:0016747">
    <property type="term" value="F:acyltransferase activity, transferring groups other than amino-acyl groups"/>
    <property type="evidence" value="ECO:0007669"/>
    <property type="project" value="InterPro"/>
</dbReference>
<dbReference type="InterPro" id="IPR000182">
    <property type="entry name" value="GNAT_dom"/>
</dbReference>
<keyword evidence="2" id="KW-0808">Transferase</keyword>
<protein>
    <submittedName>
        <fullName evidence="2">Ribosomal-protein-alanine N-acetyltransferase</fullName>
    </submittedName>
</protein>
<evidence type="ECO:0000313" key="2">
    <source>
        <dbReference type="EMBL" id="SJZ31356.1"/>
    </source>
</evidence>
<dbReference type="Pfam" id="PF13302">
    <property type="entry name" value="Acetyltransf_3"/>
    <property type="match status" value="1"/>
</dbReference>
<evidence type="ECO:0000259" key="1">
    <source>
        <dbReference type="PROSITE" id="PS51186"/>
    </source>
</evidence>
<dbReference type="EMBL" id="FUWO01000001">
    <property type="protein sequence ID" value="SJZ31356.1"/>
    <property type="molecule type" value="Genomic_DNA"/>
</dbReference>
<proteinExistence type="predicted"/>
<dbReference type="PROSITE" id="PS51186">
    <property type="entry name" value="GNAT"/>
    <property type="match status" value="1"/>
</dbReference>
<dbReference type="InterPro" id="IPR016181">
    <property type="entry name" value="Acyl_CoA_acyltransferase"/>
</dbReference>
<dbReference type="InterPro" id="IPR051531">
    <property type="entry name" value="N-acetyltransferase"/>
</dbReference>
<dbReference type="AlphaFoldDB" id="A0A1T4JMD7"/>
<dbReference type="STRING" id="1121925.SAMN02746011_00177"/>
<dbReference type="Gene3D" id="3.40.630.30">
    <property type="match status" value="1"/>
</dbReference>
<dbReference type="PANTHER" id="PTHR43792:SF16">
    <property type="entry name" value="N-ACETYLTRANSFERASE DOMAIN-CONTAINING PROTEIN"/>
    <property type="match status" value="1"/>
</dbReference>
<accession>A0A1T4JMD7</accession>
<name>A0A1T4JMD7_9LACT</name>
<dbReference type="Proteomes" id="UP000189941">
    <property type="component" value="Unassembled WGS sequence"/>
</dbReference>
<organism evidence="2 3">
    <name type="scientific">Globicatella sulfidifaciens DSM 15739</name>
    <dbReference type="NCBI Taxonomy" id="1121925"/>
    <lineage>
        <taxon>Bacteria</taxon>
        <taxon>Bacillati</taxon>
        <taxon>Bacillota</taxon>
        <taxon>Bacilli</taxon>
        <taxon>Lactobacillales</taxon>
        <taxon>Aerococcaceae</taxon>
        <taxon>Globicatella</taxon>
    </lineage>
</organism>
<dbReference type="PANTHER" id="PTHR43792">
    <property type="entry name" value="GNAT FAMILY, PUTATIVE (AFU_ORTHOLOGUE AFUA_3G00765)-RELATED-RELATED"/>
    <property type="match status" value="1"/>
</dbReference>
<reference evidence="3" key="1">
    <citation type="submission" date="2017-02" db="EMBL/GenBank/DDBJ databases">
        <authorList>
            <person name="Varghese N."/>
            <person name="Submissions S."/>
        </authorList>
    </citation>
    <scope>NUCLEOTIDE SEQUENCE [LARGE SCALE GENOMIC DNA]</scope>
    <source>
        <strain evidence="3">DSM 15739</strain>
    </source>
</reference>
<gene>
    <name evidence="2" type="ORF">SAMN02746011_00177</name>
</gene>
<dbReference type="RefSeq" id="WP_078755052.1">
    <property type="nucleotide sequence ID" value="NZ_FUWO01000001.1"/>
</dbReference>
<keyword evidence="3" id="KW-1185">Reference proteome</keyword>
<evidence type="ECO:0000313" key="3">
    <source>
        <dbReference type="Proteomes" id="UP000189941"/>
    </source>
</evidence>
<feature type="domain" description="N-acetyltransferase" evidence="1">
    <location>
        <begin position="9"/>
        <end position="168"/>
    </location>
</feature>
<sequence length="175" mass="20097">MKELETKRLRLRKLTEDDALSIFNGWANDPEVTKFLTWEPHETVATTQAILTSWLVAYQDEQTVRYGIESKATDELLGMIDVVKFWDGSPVVGYVLGKQYWNQGYMTEAFGAVVAYLFELGYPQIFIEAEDINIGSNSVIKKNGFKFIRQEERPQSETEARVVKINIYQKSNPVC</sequence>